<evidence type="ECO:0000313" key="2">
    <source>
        <dbReference type="EMBL" id="CAE6429145.1"/>
    </source>
</evidence>
<protein>
    <recommendedName>
        <fullName evidence="4">F-box domain-containing protein</fullName>
    </recommendedName>
</protein>
<name>A0A8H2XKM4_9AGAM</name>
<comment type="caution">
    <text evidence="2">The sequence shown here is derived from an EMBL/GenBank/DDBJ whole genome shotgun (WGS) entry which is preliminary data.</text>
</comment>
<evidence type="ECO:0008006" key="4">
    <source>
        <dbReference type="Google" id="ProtNLM"/>
    </source>
</evidence>
<accession>A0A8H2XKM4</accession>
<evidence type="ECO:0000256" key="1">
    <source>
        <dbReference type="SAM" id="MobiDB-lite"/>
    </source>
</evidence>
<proteinExistence type="predicted"/>
<dbReference type="AlphaFoldDB" id="A0A8H2XKM4"/>
<sequence length="595" mass="67413">MSQELAAAEDHLRPALDRYVRACSSARDACISGGWLNSSPDLLKNLQKRSDNIASHIQKLQGARAVIHAARNSISKITLLNEFPAEILAHIFQLVLPGQSCLVLRGSERKMSKIKYPLFPDALAHVCSYWRRIAITTPSLWTHIDIALDHSLNPGLFARAKVYATRAGQLPLEIHISDPGSQRESNYGGFRGEHPEYNPSHDWDDLNDFKVLAADTVPIKSLEFDLKIHTRYRDTYYSVLEYFFARSKPGVLTRYATECVNSEWLEPPFIEPAETPYTRSGALLTVPSAHLEELWLRIPIVRINCLCPHYKSKLYHGLTELYIGKGIPEITGLQLVNILRSSPKLQVFHLNAPVEFADDDEGLFEPVYLEDLRCLNIMIRGDDLLSGPDMLRWITPGSESLRLAYMGTPCEEEFESFFSRANVTEFYVMAWISPLSPALKQTLRLEILVLNVFGCGTTDLRSLLDWDDIHISGNDDDNDNYGGSDEPVEHTPAPAPSSTARIDTLCLLWYLEFAFEDIQKVVEMYLVQRLFIYSGYLCYQTEEERVVCDNPRNIRAKLATITTCPIIEYFPKVPSDAGDSIDPDDWIDTGAWSRF</sequence>
<dbReference type="EMBL" id="CAJMXA010000397">
    <property type="protein sequence ID" value="CAE6429145.1"/>
    <property type="molecule type" value="Genomic_DNA"/>
</dbReference>
<feature type="region of interest" description="Disordered" evidence="1">
    <location>
        <begin position="477"/>
        <end position="496"/>
    </location>
</feature>
<gene>
    <name evidence="2" type="ORF">RDB_LOCUS21576</name>
</gene>
<reference evidence="2" key="1">
    <citation type="submission" date="2021-01" db="EMBL/GenBank/DDBJ databases">
        <authorList>
            <person name="Kaushik A."/>
        </authorList>
    </citation>
    <scope>NUCLEOTIDE SEQUENCE</scope>
    <source>
        <strain evidence="2">AG6-10EEA</strain>
    </source>
</reference>
<dbReference type="Gene3D" id="1.20.1280.50">
    <property type="match status" value="1"/>
</dbReference>
<organism evidence="2 3">
    <name type="scientific">Rhizoctonia solani</name>
    <dbReference type="NCBI Taxonomy" id="456999"/>
    <lineage>
        <taxon>Eukaryota</taxon>
        <taxon>Fungi</taxon>
        <taxon>Dikarya</taxon>
        <taxon>Basidiomycota</taxon>
        <taxon>Agaricomycotina</taxon>
        <taxon>Agaricomycetes</taxon>
        <taxon>Cantharellales</taxon>
        <taxon>Ceratobasidiaceae</taxon>
        <taxon>Rhizoctonia</taxon>
    </lineage>
</organism>
<dbReference type="Proteomes" id="UP000663853">
    <property type="component" value="Unassembled WGS sequence"/>
</dbReference>
<evidence type="ECO:0000313" key="3">
    <source>
        <dbReference type="Proteomes" id="UP000663853"/>
    </source>
</evidence>